<dbReference type="InterPro" id="IPR023346">
    <property type="entry name" value="Lysozyme-like_dom_sf"/>
</dbReference>
<dbReference type="GO" id="GO:0004568">
    <property type="term" value="F:chitinase activity"/>
    <property type="evidence" value="ECO:0007669"/>
    <property type="project" value="InterPro"/>
</dbReference>
<keyword evidence="3" id="KW-1185">Reference proteome</keyword>
<evidence type="ECO:0000259" key="2">
    <source>
        <dbReference type="Pfam" id="PF00182"/>
    </source>
</evidence>
<dbReference type="GO" id="GO:0006032">
    <property type="term" value="P:chitin catabolic process"/>
    <property type="evidence" value="ECO:0007669"/>
    <property type="project" value="InterPro"/>
</dbReference>
<dbReference type="AlphaFoldDB" id="A0A0N5ABC8"/>
<proteinExistence type="predicted"/>
<evidence type="ECO:0000313" key="4">
    <source>
        <dbReference type="WBParaSite" id="SMUV_0000145401-mRNA-1"/>
    </source>
</evidence>
<reference evidence="4" key="1">
    <citation type="submission" date="2017-02" db="UniProtKB">
        <authorList>
            <consortium name="WormBaseParasite"/>
        </authorList>
    </citation>
    <scope>IDENTIFICATION</scope>
</reference>
<keyword evidence="1" id="KW-0732">Signal</keyword>
<feature type="chain" id="PRO_5005892938" evidence="1">
    <location>
        <begin position="23"/>
        <end position="287"/>
    </location>
</feature>
<dbReference type="Gene3D" id="1.10.530.10">
    <property type="match status" value="1"/>
</dbReference>
<dbReference type="SUPFAM" id="SSF53955">
    <property type="entry name" value="Lysozyme-like"/>
    <property type="match status" value="1"/>
</dbReference>
<dbReference type="WBParaSite" id="SMUV_0000145401-mRNA-1">
    <property type="protein sequence ID" value="SMUV_0000145401-mRNA-1"/>
    <property type="gene ID" value="SMUV_0000145401"/>
</dbReference>
<evidence type="ECO:0000256" key="1">
    <source>
        <dbReference type="SAM" id="SignalP"/>
    </source>
</evidence>
<dbReference type="PANTHER" id="PTHR47836">
    <property type="entry name" value="PROTEIN CBG09520-RELATED"/>
    <property type="match status" value="1"/>
</dbReference>
<protein>
    <submittedName>
        <fullName evidence="4">Glyco_hydro_19_cat domain-containing protein</fullName>
    </submittedName>
</protein>
<dbReference type="CDD" id="cd00325">
    <property type="entry name" value="chitinase_GH19"/>
    <property type="match status" value="1"/>
</dbReference>
<dbReference type="PANTHER" id="PTHR47836:SF1">
    <property type="entry name" value="GLYCO_HYDRO_19_CAT DOMAIN-CONTAINING PROTEIN"/>
    <property type="match status" value="1"/>
</dbReference>
<evidence type="ECO:0000313" key="3">
    <source>
        <dbReference type="Proteomes" id="UP000046393"/>
    </source>
</evidence>
<feature type="domain" description="Glycoside hydrolase family 19 catalytic" evidence="2">
    <location>
        <begin position="186"/>
        <end position="286"/>
    </location>
</feature>
<dbReference type="GO" id="GO:0016998">
    <property type="term" value="P:cell wall macromolecule catabolic process"/>
    <property type="evidence" value="ECO:0007669"/>
    <property type="project" value="InterPro"/>
</dbReference>
<dbReference type="Proteomes" id="UP000046393">
    <property type="component" value="Unplaced"/>
</dbReference>
<organism evidence="3 4">
    <name type="scientific">Syphacia muris</name>
    <dbReference type="NCBI Taxonomy" id="451379"/>
    <lineage>
        <taxon>Eukaryota</taxon>
        <taxon>Metazoa</taxon>
        <taxon>Ecdysozoa</taxon>
        <taxon>Nematoda</taxon>
        <taxon>Chromadorea</taxon>
        <taxon>Rhabditida</taxon>
        <taxon>Spirurina</taxon>
        <taxon>Oxyuridomorpha</taxon>
        <taxon>Oxyuroidea</taxon>
        <taxon>Oxyuridae</taxon>
        <taxon>Syphacia</taxon>
    </lineage>
</organism>
<accession>A0A0N5ABC8</accession>
<name>A0A0N5ABC8_9BILA</name>
<dbReference type="STRING" id="451379.A0A0N5ABC8"/>
<dbReference type="InterPro" id="IPR000726">
    <property type="entry name" value="Glyco_hydro_19_cat"/>
</dbReference>
<sequence length="287" mass="33081">MKALSFIVHTFCFLASVTELVAIKCPRVAAYAYKPNDNCSPPSDPNNLPKTNLEKWFTKEMFQDLFPKANLGRGPHPCLPYSYEAFIIAARYFPEFGAESPKNGYTVLQNTRRDVAAFFAHIIQETGENDPDLYKMNYTVQEASDCFYRGGLYNWFEGGRKSQLLPSKKLIQEPQFGEQCYEDGKYCAQNPELNFWYPCNKNSQLTGNKTRYEGCYFGRGPLQLSWNYNYGQFEHFLRLKKLHFNLLENPNLLMTVNSPPLAMIASLWFYMTAQPPKPSMHDIILGE</sequence>
<dbReference type="Pfam" id="PF00182">
    <property type="entry name" value="Glyco_hydro_19"/>
    <property type="match status" value="1"/>
</dbReference>
<dbReference type="Gene3D" id="3.30.20.10">
    <property type="entry name" value="Endochitinase, domain 2"/>
    <property type="match status" value="1"/>
</dbReference>
<feature type="signal peptide" evidence="1">
    <location>
        <begin position="1"/>
        <end position="22"/>
    </location>
</feature>